<evidence type="ECO:0000256" key="1">
    <source>
        <dbReference type="ARBA" id="ARBA00001964"/>
    </source>
</evidence>
<dbReference type="GO" id="GO:0009083">
    <property type="term" value="P:branched-chain amino acid catabolic process"/>
    <property type="evidence" value="ECO:0007669"/>
    <property type="project" value="TreeGrafter"/>
</dbReference>
<dbReference type="KEGG" id="lbk:LVISKB_1355"/>
<dbReference type="SMR" id="M5AF07"/>
<keyword evidence="5 10" id="KW-0560">Oxidoreductase</keyword>
<dbReference type="AlphaFoldDB" id="M5AF07"/>
<dbReference type="SUPFAM" id="SSF52518">
    <property type="entry name" value="Thiamin diphosphate-binding fold (THDP-binding)"/>
    <property type="match status" value="1"/>
</dbReference>
<sequence length="410" mass="45772">MKGLARSVKKWYFISVVRKRNVNSLLVNNFISSERKVLLMANGSKQIVDFAKIKATMADPYKHPVQVIDREGKVVDPDTLAKYSDDQLVDFMKKMVWERTLHEQTMNFSRQGRLGFYAPTAGEEASEMGSVTAFKEQDYLLPAYRDLPQMIQHGTTVAKGFLWSKGHVEGNQHENPNMMFPQIIIGAQYVETAGVALGIKKNGDEDRVAFAYTGDGGTSQGDWYEGVNFTSAYQAPAVFFVQNNGWAISVPRKKQTAAETLAQKAVAMGVPSVQVDGMDIVAVHEVSKAAREFAAAGNGPVVIETLTYRYGAHSSAGDDPSRYRTKEEEKPWFDADPLVRLRKVLTDKGVWSQDQEDKLVDGYKDEFKQAMKEAEAAPAQKVSDFLKWTYNVPTPAVKKQIAEFEAKESK</sequence>
<dbReference type="PATRIC" id="fig|1001583.3.peg.1339"/>
<protein>
    <recommendedName>
        <fullName evidence="4 10">Pyruvate dehydrogenase E1 component subunit alpha</fullName>
        <ecNumber evidence="3 10">1.2.4.1</ecNumber>
    </recommendedName>
</protein>
<feature type="domain" description="Dehydrogenase E1 component" evidence="11">
    <location>
        <begin position="92"/>
        <end position="382"/>
    </location>
</feature>
<dbReference type="InterPro" id="IPR001017">
    <property type="entry name" value="DH_E1"/>
</dbReference>
<keyword evidence="7 10" id="KW-0670">Pyruvate</keyword>
<dbReference type="Proteomes" id="UP000012042">
    <property type="component" value="Chromosome"/>
</dbReference>
<evidence type="ECO:0000256" key="2">
    <source>
        <dbReference type="ARBA" id="ARBA00011870"/>
    </source>
</evidence>
<accession>M5AF07</accession>
<dbReference type="EMBL" id="AP012167">
    <property type="protein sequence ID" value="BAN06990.1"/>
    <property type="molecule type" value="Genomic_DNA"/>
</dbReference>
<evidence type="ECO:0000256" key="10">
    <source>
        <dbReference type="RuleBase" id="RU366007"/>
    </source>
</evidence>
<dbReference type="PANTHER" id="PTHR43380:SF1">
    <property type="entry name" value="2-OXOISOVALERATE DEHYDROGENASE SUBUNIT ALPHA, MITOCHONDRIAL"/>
    <property type="match status" value="1"/>
</dbReference>
<comment type="subunit">
    <text evidence="2 10">Heterodimer of an alpha and a beta chain.</text>
</comment>
<dbReference type="Gene3D" id="3.40.50.970">
    <property type="match status" value="1"/>
</dbReference>
<evidence type="ECO:0000256" key="3">
    <source>
        <dbReference type="ARBA" id="ARBA00012281"/>
    </source>
</evidence>
<comment type="catalytic activity">
    <reaction evidence="9 10">
        <text>N(6)-[(R)-lipoyl]-L-lysyl-[protein] + pyruvate + H(+) = N(6)-[(R)-S(8)-acetyldihydrolipoyl]-L-lysyl-[protein] + CO2</text>
        <dbReference type="Rhea" id="RHEA:19189"/>
        <dbReference type="Rhea" id="RHEA-COMP:10474"/>
        <dbReference type="Rhea" id="RHEA-COMP:10478"/>
        <dbReference type="ChEBI" id="CHEBI:15361"/>
        <dbReference type="ChEBI" id="CHEBI:15378"/>
        <dbReference type="ChEBI" id="CHEBI:16526"/>
        <dbReference type="ChEBI" id="CHEBI:83099"/>
        <dbReference type="ChEBI" id="CHEBI:83111"/>
        <dbReference type="EC" id="1.2.4.1"/>
    </reaction>
</comment>
<evidence type="ECO:0000256" key="8">
    <source>
        <dbReference type="ARBA" id="ARBA00025211"/>
    </source>
</evidence>
<gene>
    <name evidence="12" type="ORF">LVISKB_1355</name>
</gene>
<evidence type="ECO:0000256" key="9">
    <source>
        <dbReference type="ARBA" id="ARBA00051231"/>
    </source>
</evidence>
<dbReference type="EC" id="1.2.4.1" evidence="3 10"/>
<organism evidence="12 13">
    <name type="scientific">Levilactobacillus brevis KB290</name>
    <dbReference type="NCBI Taxonomy" id="1001583"/>
    <lineage>
        <taxon>Bacteria</taxon>
        <taxon>Bacillati</taxon>
        <taxon>Bacillota</taxon>
        <taxon>Bacilli</taxon>
        <taxon>Lactobacillales</taxon>
        <taxon>Lactobacillaceae</taxon>
        <taxon>Levilactobacillus</taxon>
    </lineage>
</organism>
<evidence type="ECO:0000313" key="12">
    <source>
        <dbReference type="EMBL" id="BAN06990.1"/>
    </source>
</evidence>
<dbReference type="HOGENOM" id="CLU_029393_1_0_9"/>
<evidence type="ECO:0000256" key="6">
    <source>
        <dbReference type="ARBA" id="ARBA00023052"/>
    </source>
</evidence>
<dbReference type="InterPro" id="IPR050771">
    <property type="entry name" value="Alpha-ketoacid_DH_E1_comp"/>
</dbReference>
<evidence type="ECO:0000256" key="4">
    <source>
        <dbReference type="ARBA" id="ARBA00014159"/>
    </source>
</evidence>
<dbReference type="CDD" id="cd02000">
    <property type="entry name" value="TPP_E1_PDC_ADC_BCADC"/>
    <property type="match status" value="1"/>
</dbReference>
<keyword evidence="6 10" id="KW-0786">Thiamine pyrophosphate</keyword>
<evidence type="ECO:0000259" key="11">
    <source>
        <dbReference type="Pfam" id="PF00676"/>
    </source>
</evidence>
<dbReference type="PANTHER" id="PTHR43380">
    <property type="entry name" value="2-OXOISOVALERATE DEHYDROGENASE SUBUNIT ALPHA, MITOCHONDRIAL"/>
    <property type="match status" value="1"/>
</dbReference>
<proteinExistence type="predicted"/>
<dbReference type="InterPro" id="IPR017596">
    <property type="entry name" value="PdhA/BkdA"/>
</dbReference>
<evidence type="ECO:0000256" key="5">
    <source>
        <dbReference type="ARBA" id="ARBA00023002"/>
    </source>
</evidence>
<evidence type="ECO:0000313" key="13">
    <source>
        <dbReference type="Proteomes" id="UP000012042"/>
    </source>
</evidence>
<dbReference type="GO" id="GO:0004739">
    <property type="term" value="F:pyruvate dehydrogenase (acetyl-transferring) activity"/>
    <property type="evidence" value="ECO:0007669"/>
    <property type="project" value="UniProtKB-UniRule"/>
</dbReference>
<name>M5AF07_LEVBR</name>
<dbReference type="NCBIfam" id="TIGR03181">
    <property type="entry name" value="PDH_E1_alph_x"/>
    <property type="match status" value="1"/>
</dbReference>
<comment type="cofactor">
    <cofactor evidence="1 10">
        <name>thiamine diphosphate</name>
        <dbReference type="ChEBI" id="CHEBI:58937"/>
    </cofactor>
</comment>
<evidence type="ECO:0000256" key="7">
    <source>
        <dbReference type="ARBA" id="ARBA00023317"/>
    </source>
</evidence>
<reference evidence="12 13" key="1">
    <citation type="journal article" date="2013" name="PLoS ONE">
        <title>Genomic Analysis by Deep Sequencing of the Probiotic Lactobacillus brevis KB290 Harboring Nine Plasmids Reveals Genomic Stability.</title>
        <authorList>
            <person name="Fukao M."/>
            <person name="Oshima K."/>
            <person name="Morita H."/>
            <person name="Toh H."/>
            <person name="Suda W."/>
            <person name="Kim S.W."/>
            <person name="Suzuki S."/>
            <person name="Yakabe T."/>
            <person name="Hattori M."/>
            <person name="Yajima N."/>
        </authorList>
    </citation>
    <scope>NUCLEOTIDE SEQUENCE [LARGE SCALE GENOMIC DNA]</scope>
    <source>
        <strain evidence="12 13">KB290</strain>
    </source>
</reference>
<dbReference type="InterPro" id="IPR029061">
    <property type="entry name" value="THDP-binding"/>
</dbReference>
<comment type="function">
    <text evidence="8 10">The pyruvate dehydrogenase complex catalyzes the overall conversion of pyruvate to acetyl-CoA and CO(2). It contains multiple copies of three enzymatic components: pyruvate dehydrogenase (E1), dihydrolipoamide acetyltransferase (E2) and lipoamide dehydrogenase (E3).</text>
</comment>
<dbReference type="Pfam" id="PF00676">
    <property type="entry name" value="E1_dh"/>
    <property type="match status" value="1"/>
</dbReference>